<protein>
    <submittedName>
        <fullName evidence="2">Microcystin-dependent protein</fullName>
    </submittedName>
</protein>
<evidence type="ECO:0000313" key="2">
    <source>
        <dbReference type="EMBL" id="SDT23512.1"/>
    </source>
</evidence>
<proteinExistence type="predicted"/>
<dbReference type="Gene3D" id="3.90.1340.10">
    <property type="entry name" value="Phage tail collar domain"/>
    <property type="match status" value="1"/>
</dbReference>
<dbReference type="SUPFAM" id="SSF88874">
    <property type="entry name" value="Receptor-binding domain of short tail fibre protein gp12"/>
    <property type="match status" value="1"/>
</dbReference>
<dbReference type="Proteomes" id="UP000199679">
    <property type="component" value="Chromosome I"/>
</dbReference>
<dbReference type="Pfam" id="PF07484">
    <property type="entry name" value="Collar"/>
    <property type="match status" value="1"/>
</dbReference>
<dbReference type="RefSeq" id="WP_091373857.1">
    <property type="nucleotide sequence ID" value="NZ_LT629740.1"/>
</dbReference>
<organism evidence="2 3">
    <name type="scientific">Mucilaginibacter mallensis</name>
    <dbReference type="NCBI Taxonomy" id="652787"/>
    <lineage>
        <taxon>Bacteria</taxon>
        <taxon>Pseudomonadati</taxon>
        <taxon>Bacteroidota</taxon>
        <taxon>Sphingobacteriia</taxon>
        <taxon>Sphingobacteriales</taxon>
        <taxon>Sphingobacteriaceae</taxon>
        <taxon>Mucilaginibacter</taxon>
    </lineage>
</organism>
<gene>
    <name evidence="2" type="ORF">SAMN05216490_2811</name>
</gene>
<evidence type="ECO:0000259" key="1">
    <source>
        <dbReference type="Pfam" id="PF07484"/>
    </source>
</evidence>
<dbReference type="InterPro" id="IPR011083">
    <property type="entry name" value="Phage_tail_collar_dom"/>
</dbReference>
<name>A0A1H1YQ99_MUCMA</name>
<feature type="domain" description="Phage tail collar" evidence="1">
    <location>
        <begin position="7"/>
        <end position="62"/>
    </location>
</feature>
<dbReference type="InterPro" id="IPR037053">
    <property type="entry name" value="Phage_tail_collar_dom_sf"/>
</dbReference>
<sequence>MNPLLAMIFAFGSNFAPQGFLFCSGQLLSISSNAAVFSLLGTTYGGNGINTFALPDLRGRAPIGQGQGPGLSNYVLGQASGTENTSILISNLPSHTHTLNVNNGTGTTGIPGTTTYLSKGPVTGSGPTAEVGKIYTTTAPNTTLAGNAIGLTGSNIPISILQPYLAVSYIIAMFGIFPSRN</sequence>
<reference evidence="2 3" key="1">
    <citation type="submission" date="2016-10" db="EMBL/GenBank/DDBJ databases">
        <authorList>
            <person name="de Groot N.N."/>
        </authorList>
    </citation>
    <scope>NUCLEOTIDE SEQUENCE [LARGE SCALE GENOMIC DNA]</scope>
    <source>
        <strain evidence="2 3">MP1X4</strain>
    </source>
</reference>
<dbReference type="OrthoDB" id="9810174at2"/>
<evidence type="ECO:0000313" key="3">
    <source>
        <dbReference type="Proteomes" id="UP000199679"/>
    </source>
</evidence>
<keyword evidence="3" id="KW-1185">Reference proteome</keyword>
<dbReference type="STRING" id="652787.SAMN05216490_2811"/>
<dbReference type="AlphaFoldDB" id="A0A1H1YQ99"/>
<dbReference type="EMBL" id="LT629740">
    <property type="protein sequence ID" value="SDT23512.1"/>
    <property type="molecule type" value="Genomic_DNA"/>
</dbReference>
<accession>A0A1H1YQ99</accession>